<evidence type="ECO:0000259" key="2">
    <source>
        <dbReference type="Pfam" id="PF01055"/>
    </source>
</evidence>
<dbReference type="Gene3D" id="3.20.20.80">
    <property type="entry name" value="Glycosidases"/>
    <property type="match status" value="1"/>
</dbReference>
<evidence type="ECO:0000313" key="3">
    <source>
        <dbReference type="EMBL" id="KZP02623.1"/>
    </source>
</evidence>
<proteinExistence type="inferred from homology"/>
<evidence type="ECO:0000256" key="1">
    <source>
        <dbReference type="RuleBase" id="RU361185"/>
    </source>
</evidence>
<dbReference type="InterPro" id="IPR013780">
    <property type="entry name" value="Glyco_hydro_b"/>
</dbReference>
<dbReference type="Pfam" id="PF01055">
    <property type="entry name" value="Glyco_hydro_31_2nd"/>
    <property type="match status" value="1"/>
</dbReference>
<sequence>MQAAFLPFFCSHNTVGAIGQEPYRWDSVADASRIAISARYAVLLLHSTPFYTTEETKPKPFALLVSISEVTTSAAGSGILDDGISLSTSSLDIAFTASKGSVKGAVRTSSYKSARPLSNITVLYIHSKTAYLFNFK</sequence>
<protein>
    <submittedName>
        <fullName evidence="3">Glycoside hydrolase family 31 protein</fullName>
    </submittedName>
</protein>
<gene>
    <name evidence="3" type="ORF">FIBSPDRAFT_1055750</name>
</gene>
<dbReference type="InterPro" id="IPR000322">
    <property type="entry name" value="Glyco_hydro_31_TIM"/>
</dbReference>
<accession>A0A167T6U8</accession>
<feature type="domain" description="Glycoside hydrolase family 31 TIM barrel" evidence="2">
    <location>
        <begin position="3"/>
        <end position="43"/>
    </location>
</feature>
<dbReference type="Proteomes" id="UP000076532">
    <property type="component" value="Unassembled WGS sequence"/>
</dbReference>
<dbReference type="Gene3D" id="2.60.40.1180">
    <property type="entry name" value="Golgi alpha-mannosidase II"/>
    <property type="match status" value="1"/>
</dbReference>
<dbReference type="GO" id="GO:0005975">
    <property type="term" value="P:carbohydrate metabolic process"/>
    <property type="evidence" value="ECO:0007669"/>
    <property type="project" value="InterPro"/>
</dbReference>
<dbReference type="STRING" id="436010.A0A167T6U8"/>
<name>A0A167T6U8_9AGAM</name>
<dbReference type="OrthoDB" id="5839090at2759"/>
<dbReference type="GO" id="GO:0004553">
    <property type="term" value="F:hydrolase activity, hydrolyzing O-glycosyl compounds"/>
    <property type="evidence" value="ECO:0007669"/>
    <property type="project" value="InterPro"/>
</dbReference>
<organism evidence="3 4">
    <name type="scientific">Athelia psychrophila</name>
    <dbReference type="NCBI Taxonomy" id="1759441"/>
    <lineage>
        <taxon>Eukaryota</taxon>
        <taxon>Fungi</taxon>
        <taxon>Dikarya</taxon>
        <taxon>Basidiomycota</taxon>
        <taxon>Agaricomycotina</taxon>
        <taxon>Agaricomycetes</taxon>
        <taxon>Agaricomycetidae</taxon>
        <taxon>Atheliales</taxon>
        <taxon>Atheliaceae</taxon>
        <taxon>Athelia</taxon>
    </lineage>
</organism>
<comment type="similarity">
    <text evidence="1">Belongs to the glycosyl hydrolase 31 family.</text>
</comment>
<dbReference type="AlphaFoldDB" id="A0A167T6U8"/>
<keyword evidence="1 3" id="KW-0378">Hydrolase</keyword>
<dbReference type="EMBL" id="KV418415">
    <property type="protein sequence ID" value="KZP02623.1"/>
    <property type="molecule type" value="Genomic_DNA"/>
</dbReference>
<keyword evidence="1" id="KW-0326">Glycosidase</keyword>
<reference evidence="3 4" key="1">
    <citation type="journal article" date="2016" name="Mol. Biol. Evol.">
        <title>Comparative Genomics of Early-Diverging Mushroom-Forming Fungi Provides Insights into the Origins of Lignocellulose Decay Capabilities.</title>
        <authorList>
            <person name="Nagy L.G."/>
            <person name="Riley R."/>
            <person name="Tritt A."/>
            <person name="Adam C."/>
            <person name="Daum C."/>
            <person name="Floudas D."/>
            <person name="Sun H."/>
            <person name="Yadav J.S."/>
            <person name="Pangilinan J."/>
            <person name="Larsson K.H."/>
            <person name="Matsuura K."/>
            <person name="Barry K."/>
            <person name="Labutti K."/>
            <person name="Kuo R."/>
            <person name="Ohm R.A."/>
            <person name="Bhattacharya S.S."/>
            <person name="Shirouzu T."/>
            <person name="Yoshinaga Y."/>
            <person name="Martin F.M."/>
            <person name="Grigoriev I.V."/>
            <person name="Hibbett D.S."/>
        </authorList>
    </citation>
    <scope>NUCLEOTIDE SEQUENCE [LARGE SCALE GENOMIC DNA]</scope>
    <source>
        <strain evidence="3 4">CBS 109695</strain>
    </source>
</reference>
<keyword evidence="4" id="KW-1185">Reference proteome</keyword>
<evidence type="ECO:0000313" key="4">
    <source>
        <dbReference type="Proteomes" id="UP000076532"/>
    </source>
</evidence>